<dbReference type="InterPro" id="IPR027450">
    <property type="entry name" value="AlkB-like"/>
</dbReference>
<gene>
    <name evidence="7" type="primary">alkB</name>
    <name evidence="7" type="ORF">K6K13_19810</name>
</gene>
<evidence type="ECO:0000256" key="2">
    <source>
        <dbReference type="ARBA" id="ARBA00022723"/>
    </source>
</evidence>
<dbReference type="InterPro" id="IPR037151">
    <property type="entry name" value="AlkB-like_sf"/>
</dbReference>
<organism evidence="7 8">
    <name type="scientific">Symbiopectobacterium purcellii</name>
    <dbReference type="NCBI Taxonomy" id="2871826"/>
    <lineage>
        <taxon>Bacteria</taxon>
        <taxon>Pseudomonadati</taxon>
        <taxon>Pseudomonadota</taxon>
        <taxon>Gammaproteobacteria</taxon>
        <taxon>Enterobacterales</taxon>
        <taxon>Enterobacteriaceae</taxon>
    </lineage>
</organism>
<dbReference type="PANTHER" id="PTHR16557">
    <property type="entry name" value="ALKYLATED DNA REPAIR PROTEIN ALKB-RELATED"/>
    <property type="match status" value="1"/>
</dbReference>
<keyword evidence="2" id="KW-0479">Metal-binding</keyword>
<dbReference type="PROSITE" id="PS51471">
    <property type="entry name" value="FE2OG_OXY"/>
    <property type="match status" value="1"/>
</dbReference>
<evidence type="ECO:0000313" key="7">
    <source>
        <dbReference type="EMBL" id="QZN98174.1"/>
    </source>
</evidence>
<reference evidence="7 8" key="1">
    <citation type="submission" date="2021-08" db="EMBL/GenBank/DDBJ databases">
        <title>Culture and genomic analysis of Symbiopectobacterium purcellii sp. nov. gen. nov., isolated from the leafhopper Empoasca decipiens.</title>
        <authorList>
            <person name="Nadal-Jimenez P."/>
            <person name="Siozios S."/>
            <person name="Halliday N."/>
            <person name="Camara M."/>
            <person name="Hurst G.D.D."/>
        </authorList>
    </citation>
    <scope>NUCLEOTIDE SEQUENCE [LARGE SCALE GENOMIC DNA]</scope>
    <source>
        <strain evidence="7 8">SyEd1</strain>
    </source>
</reference>
<dbReference type="EMBL" id="CP081864">
    <property type="protein sequence ID" value="QZN98174.1"/>
    <property type="molecule type" value="Genomic_DNA"/>
</dbReference>
<evidence type="ECO:0000256" key="3">
    <source>
        <dbReference type="ARBA" id="ARBA00022964"/>
    </source>
</evidence>
<comment type="cofactor">
    <cofactor evidence="1">
        <name>Fe(2+)</name>
        <dbReference type="ChEBI" id="CHEBI:29033"/>
    </cofactor>
</comment>
<dbReference type="Pfam" id="PF13532">
    <property type="entry name" value="2OG-FeII_Oxy_2"/>
    <property type="match status" value="1"/>
</dbReference>
<dbReference type="PANTHER" id="PTHR16557:SF2">
    <property type="entry name" value="NUCLEIC ACID DIOXYGENASE ALKBH1"/>
    <property type="match status" value="1"/>
</dbReference>
<keyword evidence="8" id="KW-1185">Reference proteome</keyword>
<evidence type="ECO:0000259" key="6">
    <source>
        <dbReference type="PROSITE" id="PS51471"/>
    </source>
</evidence>
<evidence type="ECO:0000313" key="8">
    <source>
        <dbReference type="Proteomes" id="UP000825886"/>
    </source>
</evidence>
<dbReference type="Gene3D" id="2.60.120.590">
    <property type="entry name" value="Alpha-ketoglutarate-dependent dioxygenase AlkB-like"/>
    <property type="match status" value="1"/>
</dbReference>
<name>A0ABX9AUA4_9ENTR</name>
<dbReference type="EC" id="1.14.11.33" evidence="7"/>
<proteinExistence type="predicted"/>
<dbReference type="InterPro" id="IPR004574">
    <property type="entry name" value="Alkb"/>
</dbReference>
<evidence type="ECO:0000256" key="5">
    <source>
        <dbReference type="ARBA" id="ARBA00023004"/>
    </source>
</evidence>
<dbReference type="NCBIfam" id="NF011930">
    <property type="entry name" value="PRK15401.1"/>
    <property type="match status" value="1"/>
</dbReference>
<dbReference type="Proteomes" id="UP000825886">
    <property type="component" value="Chromosome"/>
</dbReference>
<keyword evidence="5" id="KW-0408">Iron</keyword>
<sequence length="211" mass="23142">MDDLFAHKGTPRWTQTLAPGAVVLRGFAAESAPALMQMIDQLTRVAPFRQMTTPGGFVMSAAMSNCGSLGWVTDVQGYRYARHDPLTGLPWPAMPLLFAQLAQQAAYEAGFPDFVADACLMNRYAVGSRMSLHQDKNERDFSQPIVSVSLGLPAIFQFGGMQRSDAVQRIPLTQGDVLVWGGPSRLRFHGVQAIKAGTEDYRFNLTFRKAG</sequence>
<evidence type="ECO:0000256" key="4">
    <source>
        <dbReference type="ARBA" id="ARBA00023002"/>
    </source>
</evidence>
<keyword evidence="3" id="KW-0223">Dioxygenase</keyword>
<protein>
    <submittedName>
        <fullName evidence="7">DNA oxidative demethylase AlkB</fullName>
        <ecNumber evidence="7">1.14.11.33</ecNumber>
    </submittedName>
</protein>
<dbReference type="InterPro" id="IPR005123">
    <property type="entry name" value="Oxoglu/Fe-dep_dioxygenase_dom"/>
</dbReference>
<keyword evidence="4 7" id="KW-0560">Oxidoreductase</keyword>
<dbReference type="GO" id="GO:0035516">
    <property type="term" value="F:broad specificity oxidative DNA demethylase activity"/>
    <property type="evidence" value="ECO:0007669"/>
    <property type="project" value="UniProtKB-EC"/>
</dbReference>
<accession>A0ABX9AUA4</accession>
<dbReference type="RefSeq" id="WP_222161193.1">
    <property type="nucleotide sequence ID" value="NZ_CP081864.1"/>
</dbReference>
<dbReference type="SUPFAM" id="SSF51197">
    <property type="entry name" value="Clavaminate synthase-like"/>
    <property type="match status" value="1"/>
</dbReference>
<evidence type="ECO:0000256" key="1">
    <source>
        <dbReference type="ARBA" id="ARBA00001954"/>
    </source>
</evidence>
<feature type="domain" description="Fe2OG dioxygenase" evidence="6">
    <location>
        <begin position="115"/>
        <end position="211"/>
    </location>
</feature>